<keyword evidence="11" id="KW-0472">Membrane</keyword>
<dbReference type="STRING" id="1479485.DA73_0222945"/>
<evidence type="ECO:0000256" key="12">
    <source>
        <dbReference type="ARBA" id="ARBA00023157"/>
    </source>
</evidence>
<dbReference type="InterPro" id="IPR043538">
    <property type="entry name" value="XYLT"/>
</dbReference>
<evidence type="ECO:0000313" key="16">
    <source>
        <dbReference type="EMBL" id="KIE11242.1"/>
    </source>
</evidence>
<keyword evidence="17" id="KW-1185">Reference proteome</keyword>
<accession>A0A0C1N9B2</accession>
<dbReference type="RefSeq" id="WP_038087968.1">
    <property type="nucleotide sequence ID" value="NZ_JHEG04000001.1"/>
</dbReference>
<dbReference type="PANTHER" id="PTHR46025:SF3">
    <property type="entry name" value="XYLOSYLTRANSFERASE OXT"/>
    <property type="match status" value="1"/>
</dbReference>
<protein>
    <recommendedName>
        <fullName evidence="14">Peptide O-xylosyltransferase</fullName>
    </recommendedName>
</protein>
<dbReference type="GO" id="GO:0050650">
    <property type="term" value="P:chondroitin sulfate proteoglycan biosynthetic process"/>
    <property type="evidence" value="ECO:0007669"/>
    <property type="project" value="TreeGrafter"/>
</dbReference>
<reference evidence="15" key="2">
    <citation type="submission" date="2019-11" db="EMBL/GenBank/DDBJ databases">
        <title>Improved Assembly of Tolypothrix boutellei genome.</title>
        <authorList>
            <person name="Sarangi A.N."/>
            <person name="Mukherjee M."/>
            <person name="Ghosh S."/>
            <person name="Singh D."/>
            <person name="Das A."/>
            <person name="Kant S."/>
            <person name="Prusty A."/>
            <person name="Tripathy S."/>
        </authorList>
    </citation>
    <scope>NUCLEOTIDE SEQUENCE</scope>
    <source>
        <strain evidence="15">VB521301</strain>
    </source>
</reference>
<name>A0A0C1N9B2_9CYAN</name>
<dbReference type="EMBL" id="JHEG04000001">
    <property type="protein sequence ID" value="KAF3887304.1"/>
    <property type="molecule type" value="Genomic_DNA"/>
</dbReference>
<evidence type="ECO:0000313" key="17">
    <source>
        <dbReference type="Proteomes" id="UP000029738"/>
    </source>
</evidence>
<evidence type="ECO:0000256" key="4">
    <source>
        <dbReference type="ARBA" id="ARBA00022679"/>
    </source>
</evidence>
<dbReference type="GO" id="GO:0015012">
    <property type="term" value="P:heparan sulfate proteoglycan biosynthetic process"/>
    <property type="evidence" value="ECO:0007669"/>
    <property type="project" value="TreeGrafter"/>
</dbReference>
<keyword evidence="10" id="KW-0333">Golgi apparatus</keyword>
<keyword evidence="12" id="KW-1015">Disulfide bond</keyword>
<evidence type="ECO:0000256" key="13">
    <source>
        <dbReference type="ARBA" id="ARBA00023180"/>
    </source>
</evidence>
<keyword evidence="4" id="KW-0808">Transferase</keyword>
<keyword evidence="7" id="KW-0256">Endoplasmic reticulum</keyword>
<dbReference type="OrthoDB" id="7943907at2"/>
<comment type="subcellular location">
    <subcellularLocation>
        <location evidence="2">Endoplasmic reticulum membrane</location>
        <topology evidence="2">Single-pass type II membrane protein</topology>
    </subcellularLocation>
    <subcellularLocation>
        <location evidence="1">Golgi apparatus membrane</location>
        <topology evidence="1">Single-pass type II membrane protein</topology>
    </subcellularLocation>
</comment>
<dbReference type="GO" id="GO:0030158">
    <property type="term" value="F:protein xylosyltransferase activity"/>
    <property type="evidence" value="ECO:0007669"/>
    <property type="project" value="InterPro"/>
</dbReference>
<evidence type="ECO:0000256" key="10">
    <source>
        <dbReference type="ARBA" id="ARBA00023034"/>
    </source>
</evidence>
<evidence type="ECO:0000256" key="9">
    <source>
        <dbReference type="ARBA" id="ARBA00022989"/>
    </source>
</evidence>
<organism evidence="16">
    <name type="scientific">Tolypothrix bouteillei VB521301</name>
    <dbReference type="NCBI Taxonomy" id="1479485"/>
    <lineage>
        <taxon>Bacteria</taxon>
        <taxon>Bacillati</taxon>
        <taxon>Cyanobacteriota</taxon>
        <taxon>Cyanophyceae</taxon>
        <taxon>Nostocales</taxon>
        <taxon>Tolypothrichaceae</taxon>
        <taxon>Tolypothrix</taxon>
    </lineage>
</organism>
<comment type="caution">
    <text evidence="16">The sequence shown here is derived from an EMBL/GenBank/DDBJ whole genome shotgun (WGS) entry which is preliminary data.</text>
</comment>
<dbReference type="GO" id="GO:0046872">
    <property type="term" value="F:metal ion binding"/>
    <property type="evidence" value="ECO:0007669"/>
    <property type="project" value="UniProtKB-KW"/>
</dbReference>
<evidence type="ECO:0000256" key="1">
    <source>
        <dbReference type="ARBA" id="ARBA00004323"/>
    </source>
</evidence>
<dbReference type="Pfam" id="PF02485">
    <property type="entry name" value="Branch"/>
    <property type="match status" value="1"/>
</dbReference>
<evidence type="ECO:0000313" key="15">
    <source>
        <dbReference type="EMBL" id="KAF3887304.1"/>
    </source>
</evidence>
<dbReference type="Proteomes" id="UP000029738">
    <property type="component" value="Unassembled WGS sequence"/>
</dbReference>
<gene>
    <name evidence="16" type="ORF">DA73_0222945</name>
    <name evidence="15" type="ORF">DA73_0400018770</name>
</gene>
<dbReference type="PANTHER" id="PTHR46025">
    <property type="entry name" value="XYLOSYLTRANSFERASE OXT"/>
    <property type="match status" value="1"/>
</dbReference>
<evidence type="ECO:0000256" key="11">
    <source>
        <dbReference type="ARBA" id="ARBA00023136"/>
    </source>
</evidence>
<sequence>MKILYFIQSHTNSEQIVRLVKTIKQSSPESFVLISHNFQCTQLDTESLRCFSNLEILHCPRSRGDFSIMQGYLDAIHWIFNNQIEFDWLVNISGQDYPTQPIPEIEKFLHETKYDGFLEYYKMHSITNPLSIRESTERYLYKYRSLGVSLSRWQRAIIKIPRVAINNFQSYLKISSAYGLLIGVRHIPSPFNEKFQCYTGGYYHTLSQKCIQYLYDFCQKNTDLVEYYRQTCLPEESFIQTVLINSDLFNICNNSKRYVNWSNSHLGHPNILSTEDYSRLIGGDFHFARKFDMSHDRQILDKLDYWISQNTINELSSCHTRS</sequence>
<evidence type="ECO:0000256" key="6">
    <source>
        <dbReference type="ARBA" id="ARBA00022723"/>
    </source>
</evidence>
<evidence type="ECO:0000256" key="3">
    <source>
        <dbReference type="ARBA" id="ARBA00022676"/>
    </source>
</evidence>
<keyword evidence="5" id="KW-0812">Transmembrane</keyword>
<keyword evidence="9" id="KW-1133">Transmembrane helix</keyword>
<keyword evidence="13" id="KW-0325">Glycoprotein</keyword>
<dbReference type="InterPro" id="IPR003406">
    <property type="entry name" value="Glyco_trans_14"/>
</dbReference>
<evidence type="ECO:0000256" key="2">
    <source>
        <dbReference type="ARBA" id="ARBA00004648"/>
    </source>
</evidence>
<keyword evidence="3" id="KW-0328">Glycosyltransferase</keyword>
<proteinExistence type="predicted"/>
<dbReference type="EMBL" id="JHEG02000048">
    <property type="protein sequence ID" value="KIE11242.1"/>
    <property type="molecule type" value="Genomic_DNA"/>
</dbReference>
<evidence type="ECO:0000256" key="7">
    <source>
        <dbReference type="ARBA" id="ARBA00022824"/>
    </source>
</evidence>
<dbReference type="AlphaFoldDB" id="A0A0C1N9B2"/>
<evidence type="ECO:0000256" key="14">
    <source>
        <dbReference type="ARBA" id="ARBA00042865"/>
    </source>
</evidence>
<evidence type="ECO:0000256" key="8">
    <source>
        <dbReference type="ARBA" id="ARBA00022968"/>
    </source>
</evidence>
<keyword evidence="6" id="KW-0479">Metal-binding</keyword>
<reference evidence="16" key="1">
    <citation type="journal article" date="2015" name="Genome Announc.">
        <title>Draft Genome Sequence of Tolypothrix boutellei Strain VB521301.</title>
        <authorList>
            <person name="Chandrababunaidu M.M."/>
            <person name="Singh D."/>
            <person name="Sen D."/>
            <person name="Bhan S."/>
            <person name="Das S."/>
            <person name="Gupta A."/>
            <person name="Adhikary S.P."/>
            <person name="Tripathy S."/>
        </authorList>
    </citation>
    <scope>NUCLEOTIDE SEQUENCE</scope>
    <source>
        <strain evidence="16">VB521301</strain>
    </source>
</reference>
<evidence type="ECO:0000256" key="5">
    <source>
        <dbReference type="ARBA" id="ARBA00022692"/>
    </source>
</evidence>
<dbReference type="GO" id="GO:0016020">
    <property type="term" value="C:membrane"/>
    <property type="evidence" value="ECO:0007669"/>
    <property type="project" value="InterPro"/>
</dbReference>
<keyword evidence="8" id="KW-0735">Signal-anchor</keyword>